<feature type="transmembrane region" description="Helical" evidence="1">
    <location>
        <begin position="497"/>
        <end position="520"/>
    </location>
</feature>
<dbReference type="PROSITE" id="PS50005">
    <property type="entry name" value="TPR"/>
    <property type="match status" value="1"/>
</dbReference>
<accession>A0A3B1CVJ9</accession>
<organism evidence="2">
    <name type="scientific">hydrothermal vent metagenome</name>
    <dbReference type="NCBI Taxonomy" id="652676"/>
    <lineage>
        <taxon>unclassified sequences</taxon>
        <taxon>metagenomes</taxon>
        <taxon>ecological metagenomes</taxon>
    </lineage>
</organism>
<protein>
    <recommendedName>
        <fullName evidence="3">Tetratricopeptide repeat protein</fullName>
    </recommendedName>
</protein>
<dbReference type="Pfam" id="PF13181">
    <property type="entry name" value="TPR_8"/>
    <property type="match status" value="1"/>
</dbReference>
<proteinExistence type="predicted"/>
<reference evidence="2" key="1">
    <citation type="submission" date="2018-06" db="EMBL/GenBank/DDBJ databases">
        <authorList>
            <person name="Zhirakovskaya E."/>
        </authorList>
    </citation>
    <scope>NUCLEOTIDE SEQUENCE</scope>
</reference>
<feature type="transmembrane region" description="Helical" evidence="1">
    <location>
        <begin position="109"/>
        <end position="137"/>
    </location>
</feature>
<feature type="transmembrane region" description="Helical" evidence="1">
    <location>
        <begin position="527"/>
        <end position="546"/>
    </location>
</feature>
<dbReference type="InterPro" id="IPR019734">
    <property type="entry name" value="TPR_rpt"/>
</dbReference>
<gene>
    <name evidence="2" type="ORF">MNBD_NITROSPIRAE02-1232</name>
</gene>
<dbReference type="SMART" id="SM00028">
    <property type="entry name" value="TPR"/>
    <property type="match status" value="1"/>
</dbReference>
<keyword evidence="1" id="KW-0472">Membrane</keyword>
<feature type="transmembrane region" description="Helical" evidence="1">
    <location>
        <begin position="191"/>
        <end position="210"/>
    </location>
</feature>
<sequence>MCLKKTAVLFLSLLLFLTQLFFAQIVGAELPAKEALITPETYSYLLLEEAGKRSGAESIKFIKESLKVSPNDPAAYFELFDKTISLHPQKFFHSLNYLFKGIAAYSKSFWWFFNLTGILTGALLTALILMTIILALTRLPLDIPLMAHEIQENTRTSTYLLVLVPSLLGPYYFLASLCFLSFLHLKGRDRYAGYFLLLVLMLAPLPTAYLNSYLSASSSPEIKAAVAVNEGRSNVYAIETLKDKQEIPLKFSYALALQKEGRIRAAAEEYRQLISLKKDARFYINLGNCYALMKRLDMAKKMYKTSLTIKPFPSAYYNLSMLAREKLDFAAGDKYFQQASDMNFDRVAQFRELRSDTKTLAFMGETLFTKELLSFAVGRGLKDVNIFSLNGPLVLMAFSLLLIAILFFSGDSTARATRCQKCGKLYCPACERRMPRVGMCTECFRSMISFESNPAERVDTIVKTHNYLKKRRRMLNILSFTIPGITLFYGSRVFSGIFFSFIFLFFASALILSELFTFNIFPYSHNWLTFVLVLLLILSYLSGNLYTLGRLKKGWL</sequence>
<dbReference type="AlphaFoldDB" id="A0A3B1CVJ9"/>
<keyword evidence="1" id="KW-0812">Transmembrane</keyword>
<evidence type="ECO:0008006" key="3">
    <source>
        <dbReference type="Google" id="ProtNLM"/>
    </source>
</evidence>
<name>A0A3B1CVJ9_9ZZZZ</name>
<evidence type="ECO:0000313" key="2">
    <source>
        <dbReference type="EMBL" id="VAX27968.1"/>
    </source>
</evidence>
<evidence type="ECO:0000256" key="1">
    <source>
        <dbReference type="SAM" id="Phobius"/>
    </source>
</evidence>
<dbReference type="InterPro" id="IPR011990">
    <property type="entry name" value="TPR-like_helical_dom_sf"/>
</dbReference>
<dbReference type="EMBL" id="UOGH01000069">
    <property type="protein sequence ID" value="VAX27968.1"/>
    <property type="molecule type" value="Genomic_DNA"/>
</dbReference>
<feature type="transmembrane region" description="Helical" evidence="1">
    <location>
        <begin position="474"/>
        <end position="491"/>
    </location>
</feature>
<dbReference type="Gene3D" id="1.25.40.10">
    <property type="entry name" value="Tetratricopeptide repeat domain"/>
    <property type="match status" value="1"/>
</dbReference>
<dbReference type="SUPFAM" id="SSF48452">
    <property type="entry name" value="TPR-like"/>
    <property type="match status" value="1"/>
</dbReference>
<feature type="transmembrane region" description="Helical" evidence="1">
    <location>
        <begin position="158"/>
        <end position="185"/>
    </location>
</feature>
<keyword evidence="1" id="KW-1133">Transmembrane helix</keyword>
<feature type="transmembrane region" description="Helical" evidence="1">
    <location>
        <begin position="389"/>
        <end position="408"/>
    </location>
</feature>